<dbReference type="EMBL" id="JXUW01000001">
    <property type="protein sequence ID" value="KJE78067.1"/>
    <property type="molecule type" value="Genomic_DNA"/>
</dbReference>
<evidence type="ECO:0000313" key="3">
    <source>
        <dbReference type="Proteomes" id="UP000032336"/>
    </source>
</evidence>
<feature type="region of interest" description="Disordered" evidence="1">
    <location>
        <begin position="1"/>
        <end position="28"/>
    </location>
</feature>
<organism evidence="2 3">
    <name type="scientific">Ferrimicrobium acidiphilum DSM 19497</name>
    <dbReference type="NCBI Taxonomy" id="1121877"/>
    <lineage>
        <taxon>Bacteria</taxon>
        <taxon>Bacillati</taxon>
        <taxon>Actinomycetota</taxon>
        <taxon>Acidimicrobiia</taxon>
        <taxon>Acidimicrobiales</taxon>
        <taxon>Acidimicrobiaceae</taxon>
        <taxon>Ferrimicrobium</taxon>
    </lineage>
</organism>
<dbReference type="Proteomes" id="UP000032336">
    <property type="component" value="Unassembled WGS sequence"/>
</dbReference>
<evidence type="ECO:0000313" key="2">
    <source>
        <dbReference type="EMBL" id="KJE78067.1"/>
    </source>
</evidence>
<proteinExistence type="predicted"/>
<keyword evidence="3" id="KW-1185">Reference proteome</keyword>
<protein>
    <submittedName>
        <fullName evidence="2">Uncharacterized protein</fullName>
    </submittedName>
</protein>
<evidence type="ECO:0000256" key="1">
    <source>
        <dbReference type="SAM" id="MobiDB-lite"/>
    </source>
</evidence>
<sequence length="131" mass="14839">MSPDPRLPHPRRQPSPRVVSDDAAGARLGGGSRAIPRLWPTTLASEMLQCVPIELTVVKQPSVANGVESVGTRDHAQSVLSHAISARLHWYYRHLPHYELRRGARMSDFERFLNGRYEPGGVRYRWGCERK</sequence>
<comment type="caution">
    <text evidence="2">The sequence shown here is derived from an EMBL/GenBank/DDBJ whole genome shotgun (WGS) entry which is preliminary data.</text>
</comment>
<name>A0A0D8FYY2_9ACTN</name>
<reference evidence="2 3" key="1">
    <citation type="submission" date="2015-01" db="EMBL/GenBank/DDBJ databases">
        <title>Draft genome of the acidophilic iron oxidizer Ferrimicrobium acidiphilum strain T23.</title>
        <authorList>
            <person name="Poehlein A."/>
            <person name="Eisen S."/>
            <person name="Schloemann M."/>
            <person name="Johnson B.D."/>
            <person name="Daniel R."/>
            <person name="Muehling M."/>
        </authorList>
    </citation>
    <scope>NUCLEOTIDE SEQUENCE [LARGE SCALE GENOMIC DNA]</scope>
    <source>
        <strain evidence="2 3">T23</strain>
    </source>
</reference>
<dbReference type="STRING" id="1121877.FEAC_00570"/>
<dbReference type="AlphaFoldDB" id="A0A0D8FYY2"/>
<gene>
    <name evidence="2" type="ORF">FEAC_00570</name>
</gene>
<accession>A0A0D8FYY2</accession>